<sequence>MPKTILPLAAATALALTSLAHAQAPDFATVDADASGEVSMEEVSAAGVTITEEQFATADADASGGLSEAELSAVVTAN</sequence>
<dbReference type="Gene3D" id="1.10.238.10">
    <property type="entry name" value="EF-hand"/>
    <property type="match status" value="1"/>
</dbReference>
<gene>
    <name evidence="3" type="ORF">N5A92_18350</name>
</gene>
<name>A0ABT2LUW6_9HYPH</name>
<proteinExistence type="predicted"/>
<keyword evidence="1" id="KW-0732">Signal</keyword>
<keyword evidence="4" id="KW-1185">Reference proteome</keyword>
<dbReference type="Pfam" id="PF13202">
    <property type="entry name" value="EF-hand_5"/>
    <property type="match status" value="2"/>
</dbReference>
<feature type="domain" description="EF-hand" evidence="2">
    <location>
        <begin position="26"/>
        <end position="42"/>
    </location>
</feature>
<dbReference type="InterPro" id="IPR002048">
    <property type="entry name" value="EF_hand_dom"/>
</dbReference>
<feature type="domain" description="EF-hand" evidence="2">
    <location>
        <begin position="53"/>
        <end position="75"/>
    </location>
</feature>
<accession>A0ABT2LUW6</accession>
<comment type="caution">
    <text evidence="3">The sequence shown here is derived from an EMBL/GenBank/DDBJ whole genome shotgun (WGS) entry which is preliminary data.</text>
</comment>
<dbReference type="RefSeq" id="WP_260905260.1">
    <property type="nucleotide sequence ID" value="NZ_JAOCZP010000005.1"/>
</dbReference>
<evidence type="ECO:0000313" key="4">
    <source>
        <dbReference type="Proteomes" id="UP001320831"/>
    </source>
</evidence>
<dbReference type="InterPro" id="IPR011992">
    <property type="entry name" value="EF-hand-dom_pair"/>
</dbReference>
<reference evidence="3 4" key="1">
    <citation type="submission" date="2022-09" db="EMBL/GenBank/DDBJ databases">
        <title>Chelativorans salina sp. nov., a novel slightly halophilic bacterium isolated from a saline lake sediment enrichment.</title>
        <authorList>
            <person name="Gao L."/>
            <person name="Fang B.-Z."/>
            <person name="Li W.-J."/>
        </authorList>
    </citation>
    <scope>NUCLEOTIDE SEQUENCE [LARGE SCALE GENOMIC DNA]</scope>
    <source>
        <strain evidence="3 4">EGI FJ00035</strain>
    </source>
</reference>
<dbReference type="SUPFAM" id="SSF47473">
    <property type="entry name" value="EF-hand"/>
    <property type="match status" value="1"/>
</dbReference>
<evidence type="ECO:0000256" key="1">
    <source>
        <dbReference type="SAM" id="SignalP"/>
    </source>
</evidence>
<dbReference type="Proteomes" id="UP001320831">
    <property type="component" value="Unassembled WGS sequence"/>
</dbReference>
<evidence type="ECO:0000313" key="3">
    <source>
        <dbReference type="EMBL" id="MCT7376984.1"/>
    </source>
</evidence>
<dbReference type="EMBL" id="JAOCZP010000005">
    <property type="protein sequence ID" value="MCT7376984.1"/>
    <property type="molecule type" value="Genomic_DNA"/>
</dbReference>
<evidence type="ECO:0000259" key="2">
    <source>
        <dbReference type="Pfam" id="PF13202"/>
    </source>
</evidence>
<organism evidence="3 4">
    <name type="scientific">Chelativorans salis</name>
    <dbReference type="NCBI Taxonomy" id="2978478"/>
    <lineage>
        <taxon>Bacteria</taxon>
        <taxon>Pseudomonadati</taxon>
        <taxon>Pseudomonadota</taxon>
        <taxon>Alphaproteobacteria</taxon>
        <taxon>Hyphomicrobiales</taxon>
        <taxon>Phyllobacteriaceae</taxon>
        <taxon>Chelativorans</taxon>
    </lineage>
</organism>
<protein>
    <recommendedName>
        <fullName evidence="2">EF-hand domain-containing protein</fullName>
    </recommendedName>
</protein>
<feature type="signal peptide" evidence="1">
    <location>
        <begin position="1"/>
        <end position="22"/>
    </location>
</feature>
<feature type="chain" id="PRO_5046940024" description="EF-hand domain-containing protein" evidence="1">
    <location>
        <begin position="23"/>
        <end position="78"/>
    </location>
</feature>